<sequence length="431" mass="47335">MTEYTTSSQAYRDYMSSRDRTARWVSSFAPESGCYSPSVPPSVMEDGFIPSSPPSEADSSHSTPPKMVLRFPDGRPDIPIPHPNYHRPNMSGAGSSQRPRAYTLSQPHRSRSGSSAETPSSISHHSRPYTGDHEPRAPEEIRVLPTFGDAPPSSSTSSRPSHSRSRSVPRAPGQHPFESVPEMPMLPHQHAHQNSAHYASHGDSSHGPNSAPAHQVNFAPQGPWPPRHPHAKHPPAIIYAPSHHTSHPHYAPPQMFNHPPQMGPNGLIYSHSAPVPGQYAPAYPTPYPSAMSHRHTSSAHDVRQRARSMGRSSRMNHTAGVSAESLGSEKSGGTYYVLPSHGQKVHVIAPSPEHSIVTATSTTKSHNSPTHGEFHGKKPFFRRLFDFNLFHHAPSSRGSSNGRKLHRRHSIQGADGQHRRPIEDDEDDESQ</sequence>
<dbReference type="Proteomes" id="UP000567179">
    <property type="component" value="Unassembled WGS sequence"/>
</dbReference>
<keyword evidence="3" id="KW-1185">Reference proteome</keyword>
<dbReference type="AlphaFoldDB" id="A0A8H5BVY5"/>
<dbReference type="OrthoDB" id="3249663at2759"/>
<accession>A0A8H5BVY5</accession>
<reference evidence="2 3" key="1">
    <citation type="journal article" date="2020" name="ISME J.">
        <title>Uncovering the hidden diversity of litter-decomposition mechanisms in mushroom-forming fungi.</title>
        <authorList>
            <person name="Floudas D."/>
            <person name="Bentzer J."/>
            <person name="Ahren D."/>
            <person name="Johansson T."/>
            <person name="Persson P."/>
            <person name="Tunlid A."/>
        </authorList>
    </citation>
    <scope>NUCLEOTIDE SEQUENCE [LARGE SCALE GENOMIC DNA]</scope>
    <source>
        <strain evidence="2 3">CBS 101986</strain>
    </source>
</reference>
<protein>
    <submittedName>
        <fullName evidence="2">Uncharacterized protein</fullName>
    </submittedName>
</protein>
<feature type="compositionally biased region" description="Polar residues" evidence="1">
    <location>
        <begin position="92"/>
        <end position="123"/>
    </location>
</feature>
<comment type="caution">
    <text evidence="2">The sequence shown here is derived from an EMBL/GenBank/DDBJ whole genome shotgun (WGS) entry which is preliminary data.</text>
</comment>
<feature type="region of interest" description="Disordered" evidence="1">
    <location>
        <begin position="393"/>
        <end position="431"/>
    </location>
</feature>
<evidence type="ECO:0000313" key="3">
    <source>
        <dbReference type="Proteomes" id="UP000567179"/>
    </source>
</evidence>
<evidence type="ECO:0000313" key="2">
    <source>
        <dbReference type="EMBL" id="KAF5330574.1"/>
    </source>
</evidence>
<feature type="region of interest" description="Disordered" evidence="1">
    <location>
        <begin position="29"/>
        <end position="329"/>
    </location>
</feature>
<feature type="compositionally biased region" description="Low complexity" evidence="1">
    <location>
        <begin position="151"/>
        <end position="160"/>
    </location>
</feature>
<proteinExistence type="predicted"/>
<organism evidence="2 3">
    <name type="scientific">Psilocybe cf. subviscida</name>
    <dbReference type="NCBI Taxonomy" id="2480587"/>
    <lineage>
        <taxon>Eukaryota</taxon>
        <taxon>Fungi</taxon>
        <taxon>Dikarya</taxon>
        <taxon>Basidiomycota</taxon>
        <taxon>Agaricomycotina</taxon>
        <taxon>Agaricomycetes</taxon>
        <taxon>Agaricomycetidae</taxon>
        <taxon>Agaricales</taxon>
        <taxon>Agaricineae</taxon>
        <taxon>Strophariaceae</taxon>
        <taxon>Psilocybe</taxon>
    </lineage>
</organism>
<evidence type="ECO:0000256" key="1">
    <source>
        <dbReference type="SAM" id="MobiDB-lite"/>
    </source>
</evidence>
<dbReference type="EMBL" id="JAACJJ010000001">
    <property type="protein sequence ID" value="KAF5330574.1"/>
    <property type="molecule type" value="Genomic_DNA"/>
</dbReference>
<feature type="compositionally biased region" description="Basic and acidic residues" evidence="1">
    <location>
        <begin position="130"/>
        <end position="142"/>
    </location>
</feature>
<gene>
    <name evidence="2" type="ORF">D9619_005274</name>
</gene>
<name>A0A8H5BVY5_9AGAR</name>